<dbReference type="AlphaFoldDB" id="A0A840NFC7"/>
<evidence type="ECO:0000313" key="7">
    <source>
        <dbReference type="EMBL" id="MBB5068948.1"/>
    </source>
</evidence>
<evidence type="ECO:0000256" key="4">
    <source>
        <dbReference type="RuleBase" id="RU003719"/>
    </source>
</evidence>
<dbReference type="Pfam" id="PF02826">
    <property type="entry name" value="2-Hacid_dh_C"/>
    <property type="match status" value="1"/>
</dbReference>
<dbReference type="Pfam" id="PF00389">
    <property type="entry name" value="2-Hacid_dh"/>
    <property type="match status" value="1"/>
</dbReference>
<accession>A0A840NFC7</accession>
<dbReference type="Gene3D" id="3.40.50.720">
    <property type="entry name" value="NAD(P)-binding Rossmann-like Domain"/>
    <property type="match status" value="2"/>
</dbReference>
<keyword evidence="3" id="KW-0520">NAD</keyword>
<evidence type="ECO:0000313" key="8">
    <source>
        <dbReference type="Proteomes" id="UP000580474"/>
    </source>
</evidence>
<protein>
    <submittedName>
        <fullName evidence="7">Phosphoglycerate dehydrogenase-like enzyme</fullName>
    </submittedName>
</protein>
<feature type="domain" description="D-isomer specific 2-hydroxyacid dehydrogenase catalytic" evidence="5">
    <location>
        <begin position="31"/>
        <end position="328"/>
    </location>
</feature>
<evidence type="ECO:0000259" key="6">
    <source>
        <dbReference type="Pfam" id="PF02826"/>
    </source>
</evidence>
<dbReference type="InterPro" id="IPR006140">
    <property type="entry name" value="D-isomer_DH_NAD-bd"/>
</dbReference>
<gene>
    <name evidence="7" type="ORF">BJ969_002036</name>
</gene>
<dbReference type="EMBL" id="JACHIV010000001">
    <property type="protein sequence ID" value="MBB5068948.1"/>
    <property type="molecule type" value="Genomic_DNA"/>
</dbReference>
<proteinExistence type="inferred from homology"/>
<dbReference type="PROSITE" id="PS00671">
    <property type="entry name" value="D_2_HYDROXYACID_DH_3"/>
    <property type="match status" value="1"/>
</dbReference>
<dbReference type="GO" id="GO:0051287">
    <property type="term" value="F:NAD binding"/>
    <property type="evidence" value="ECO:0007669"/>
    <property type="project" value="InterPro"/>
</dbReference>
<feature type="domain" description="D-isomer specific 2-hydroxyacid dehydrogenase NAD-binding" evidence="6">
    <location>
        <begin position="113"/>
        <end position="296"/>
    </location>
</feature>
<dbReference type="GO" id="GO:0016618">
    <property type="term" value="F:hydroxypyruvate reductase [NAD(P)H] activity"/>
    <property type="evidence" value="ECO:0007669"/>
    <property type="project" value="TreeGrafter"/>
</dbReference>
<evidence type="ECO:0000256" key="3">
    <source>
        <dbReference type="ARBA" id="ARBA00023027"/>
    </source>
</evidence>
<dbReference type="PANTHER" id="PTHR10996">
    <property type="entry name" value="2-HYDROXYACID DEHYDROGENASE-RELATED"/>
    <property type="match status" value="1"/>
</dbReference>
<evidence type="ECO:0000256" key="2">
    <source>
        <dbReference type="ARBA" id="ARBA00023002"/>
    </source>
</evidence>
<dbReference type="GO" id="GO:0005829">
    <property type="term" value="C:cytosol"/>
    <property type="evidence" value="ECO:0007669"/>
    <property type="project" value="TreeGrafter"/>
</dbReference>
<dbReference type="SUPFAM" id="SSF51735">
    <property type="entry name" value="NAD(P)-binding Rossmann-fold domains"/>
    <property type="match status" value="1"/>
</dbReference>
<dbReference type="InterPro" id="IPR050223">
    <property type="entry name" value="D-isomer_2-hydroxyacid_DH"/>
</dbReference>
<dbReference type="CDD" id="cd12165">
    <property type="entry name" value="2-Hacid_dh_6"/>
    <property type="match status" value="1"/>
</dbReference>
<comment type="similarity">
    <text evidence="1 4">Belongs to the D-isomer specific 2-hydroxyacid dehydrogenase family.</text>
</comment>
<reference evidence="7 8" key="1">
    <citation type="submission" date="2020-08" db="EMBL/GenBank/DDBJ databases">
        <title>Sequencing the genomes of 1000 actinobacteria strains.</title>
        <authorList>
            <person name="Klenk H.-P."/>
        </authorList>
    </citation>
    <scope>NUCLEOTIDE SEQUENCE [LARGE SCALE GENOMIC DNA]</scope>
    <source>
        <strain evidence="7 8">DSM 45582</strain>
    </source>
</reference>
<dbReference type="InterPro" id="IPR036291">
    <property type="entry name" value="NAD(P)-bd_dom_sf"/>
</dbReference>
<name>A0A840NFC7_9PSEU</name>
<evidence type="ECO:0000256" key="1">
    <source>
        <dbReference type="ARBA" id="ARBA00005854"/>
    </source>
</evidence>
<sequence>MSAPGLNVVIADTNLLPLRAEIEADLPAGTRVSWPDRQDAEAMRAAVADADVYVSGNLPEDLAKAGERLKLVHAAGAGTDGIAVRALPRGAVVANTFHHEKSIAEYVVAASTMVRRDFHGQDAALRAGRWETPVYSGRAPWVNALTGATIGFVGFGHIGKITWQRFRAFEAQGVAVTRRGEVDAAAEGLEWTSTISDLGALLEISDVVVLSTPLTPETTGLIGAAELARMRETAVLVNVGRGPIVDERALYDALRDGVIGGAAIDVWYDYPVPGEVKHPSSLPFHELGNVLMTPHSSGLTRQTFAGRSADIVANIRRLAAGEQLRNVVTTA</sequence>
<comment type="caution">
    <text evidence="7">The sequence shown here is derived from an EMBL/GenBank/DDBJ whole genome shotgun (WGS) entry which is preliminary data.</text>
</comment>
<evidence type="ECO:0000259" key="5">
    <source>
        <dbReference type="Pfam" id="PF00389"/>
    </source>
</evidence>
<dbReference type="SUPFAM" id="SSF52283">
    <property type="entry name" value="Formate/glycerate dehydrogenase catalytic domain-like"/>
    <property type="match status" value="1"/>
</dbReference>
<dbReference type="GO" id="GO:0030267">
    <property type="term" value="F:glyoxylate reductase (NADPH) activity"/>
    <property type="evidence" value="ECO:0007669"/>
    <property type="project" value="TreeGrafter"/>
</dbReference>
<dbReference type="InterPro" id="IPR029753">
    <property type="entry name" value="D-isomer_DH_CS"/>
</dbReference>
<keyword evidence="8" id="KW-1185">Reference proteome</keyword>
<dbReference type="RefSeq" id="WP_246456731.1">
    <property type="nucleotide sequence ID" value="NZ_JACHIV010000001.1"/>
</dbReference>
<dbReference type="Proteomes" id="UP000580474">
    <property type="component" value="Unassembled WGS sequence"/>
</dbReference>
<dbReference type="PANTHER" id="PTHR10996:SF178">
    <property type="entry name" value="2-HYDROXYACID DEHYDROGENASE YGL185C-RELATED"/>
    <property type="match status" value="1"/>
</dbReference>
<organism evidence="7 8">
    <name type="scientific">Saccharopolyspora gloriosae</name>
    <dbReference type="NCBI Taxonomy" id="455344"/>
    <lineage>
        <taxon>Bacteria</taxon>
        <taxon>Bacillati</taxon>
        <taxon>Actinomycetota</taxon>
        <taxon>Actinomycetes</taxon>
        <taxon>Pseudonocardiales</taxon>
        <taxon>Pseudonocardiaceae</taxon>
        <taxon>Saccharopolyspora</taxon>
    </lineage>
</organism>
<dbReference type="InterPro" id="IPR006139">
    <property type="entry name" value="D-isomer_2_OHA_DH_cat_dom"/>
</dbReference>
<keyword evidence="2 4" id="KW-0560">Oxidoreductase</keyword>